<reference evidence="6" key="9">
    <citation type="submission" date="2024-05" db="EMBL/GenBank/DDBJ databases">
        <authorList>
            <person name="Sun Q."/>
            <person name="Sedlacek I."/>
        </authorList>
    </citation>
    <scope>NUCLEOTIDE SEQUENCE</scope>
    <source>
        <strain evidence="6">CCM 7327</strain>
    </source>
</reference>
<reference evidence="6" key="3">
    <citation type="journal article" date="2014" name="Int. J. Syst. Evol. Microbiol.">
        <title>Complete genome of a new Firmicutes species belonging to the dominant human colonic microbiota ('Ruminococcus bicirculans') reveals two chromosomes and a selective capacity to utilize plant glucans.</title>
        <authorList>
            <consortium name="NISC Comparative Sequencing Program"/>
            <person name="Wegmann U."/>
            <person name="Louis P."/>
            <person name="Goesmann A."/>
            <person name="Henrissat B."/>
            <person name="Duncan S.H."/>
            <person name="Flint H.J."/>
        </authorList>
    </citation>
    <scope>NUCLEOTIDE SEQUENCE</scope>
    <source>
        <strain evidence="6">CCM 7327</strain>
    </source>
</reference>
<dbReference type="Gene3D" id="1.10.10.10">
    <property type="entry name" value="Winged helix-like DNA-binding domain superfamily/Winged helix DNA-binding domain"/>
    <property type="match status" value="1"/>
</dbReference>
<reference evidence="10" key="6">
    <citation type="journal article" date="2019" name="Int. J. Syst. Evol. Microbiol.">
        <title>The Global Catalogue of Microorganisms (GCM) 10K type strain sequencing project: providing services to taxonomists for standard genome sequencing and annotation.</title>
        <authorList>
            <consortium name="The Broad Institute Genomics Platform"/>
            <consortium name="The Broad Institute Genome Sequencing Center for Infectious Disease"/>
            <person name="Wu L."/>
            <person name="Ma J."/>
        </authorList>
    </citation>
    <scope>NUCLEOTIDE SEQUENCE [LARGE SCALE GENOMIC DNA]</scope>
    <source>
        <strain evidence="10">CCM 7327</strain>
    </source>
</reference>
<dbReference type="PROSITE" id="PS00622">
    <property type="entry name" value="HTH_LUXR_1"/>
    <property type="match status" value="1"/>
</dbReference>
<dbReference type="InterPro" id="IPR016032">
    <property type="entry name" value="Sig_transdc_resp-reg_C-effctor"/>
</dbReference>
<reference evidence="7" key="8">
    <citation type="journal article" date="2021" name="Microbiol. Resour. Announc.">
        <title>Complete Genome Sequence of Sphingobium barthaii KK22, a High-Molecular-Weight Polycyclic Aromatic Hydrocarbon-Degrading Soil Bacterium.</title>
        <authorList>
            <person name="Mori J.F."/>
            <person name="Kanaly R.A."/>
        </authorList>
    </citation>
    <scope>NUCLEOTIDE SEQUENCE</scope>
    <source>
        <strain evidence="7">KK22</strain>
    </source>
</reference>
<dbReference type="Pfam" id="PF00196">
    <property type="entry name" value="GerE"/>
    <property type="match status" value="1"/>
</dbReference>
<name>A0A292ZKZ1_SPHSA</name>
<evidence type="ECO:0000313" key="5">
    <source>
        <dbReference type="EMBL" id="GAY23576.1"/>
    </source>
</evidence>
<evidence type="ECO:0000313" key="7">
    <source>
        <dbReference type="EMBL" id="QOT73479.1"/>
    </source>
</evidence>
<evidence type="ECO:0000313" key="10">
    <source>
        <dbReference type="Proteomes" id="UP000628109"/>
    </source>
</evidence>
<organism evidence="5 8">
    <name type="scientific">Sphingobium fuliginis (strain ATCC 27551)</name>
    <dbReference type="NCBI Taxonomy" id="336203"/>
    <lineage>
        <taxon>Bacteria</taxon>
        <taxon>Pseudomonadati</taxon>
        <taxon>Pseudomonadota</taxon>
        <taxon>Alphaproteobacteria</taxon>
        <taxon>Sphingomonadales</taxon>
        <taxon>Sphingomonadaceae</taxon>
        <taxon>Sphingobium</taxon>
    </lineage>
</organism>
<dbReference type="GO" id="GO:0003677">
    <property type="term" value="F:DNA binding"/>
    <property type="evidence" value="ECO:0007669"/>
    <property type="project" value="UniProtKB-KW"/>
</dbReference>
<dbReference type="CDD" id="cd06170">
    <property type="entry name" value="LuxR_C_like"/>
    <property type="match status" value="1"/>
</dbReference>
<dbReference type="KEGG" id="sbar:H5V43_19860"/>
<protein>
    <submittedName>
        <fullName evidence="7">Helix-turn-helix transcriptional regulator</fullName>
    </submittedName>
</protein>
<keyword evidence="1" id="KW-0805">Transcription regulation</keyword>
<evidence type="ECO:0000313" key="9">
    <source>
        <dbReference type="Proteomes" id="UP000593663"/>
    </source>
</evidence>
<gene>
    <name evidence="6" type="ORF">GCM10019071_29620</name>
    <name evidence="7" type="ORF">H5V43_19860</name>
    <name evidence="5" type="ORF">SFOMI_4154</name>
</gene>
<keyword evidence="3" id="KW-0804">Transcription</keyword>
<reference evidence="9" key="7">
    <citation type="submission" date="2020-08" db="EMBL/GenBank/DDBJ databases">
        <title>Complete genome sequence of Sphingobium barthaii strain KK22, a high-molecular-weight polycyclic aromatic hydrocarbon-degrading soil bacterium.</title>
        <authorList>
            <person name="Mori J.F."/>
            <person name="Kanaly R.A."/>
        </authorList>
    </citation>
    <scope>NUCLEOTIDE SEQUENCE [LARGE SCALE GENOMIC DNA]</scope>
    <source>
        <strain evidence="9">KK22</strain>
    </source>
</reference>
<dbReference type="PRINTS" id="PR00038">
    <property type="entry name" value="HTHLUXR"/>
</dbReference>
<evidence type="ECO:0000256" key="1">
    <source>
        <dbReference type="ARBA" id="ARBA00023015"/>
    </source>
</evidence>
<reference evidence="5 8" key="2">
    <citation type="journal article" date="2013" name="Environ. Sci. Technol.">
        <title>The 4-tert-butylphenol-utilizing bacterium Sphingobium fuliginis OMI can degrade bisphenols via phenolic ring hydroxylation and meta-cleavage pathway.</title>
        <authorList>
            <person name="Ogata Y."/>
            <person name="Goda S."/>
            <person name="Toyama T."/>
            <person name="Sei K."/>
            <person name="Ike M."/>
        </authorList>
    </citation>
    <scope>NUCLEOTIDE SEQUENCE [LARGE SCALE GENOMIC DNA]</scope>
    <source>
        <strain evidence="5 8">OMI</strain>
    </source>
</reference>
<keyword evidence="2" id="KW-0238">DNA-binding</keyword>
<dbReference type="PANTHER" id="PTHR44688">
    <property type="entry name" value="DNA-BINDING TRANSCRIPTIONAL ACTIVATOR DEVR_DOSR"/>
    <property type="match status" value="1"/>
</dbReference>
<dbReference type="EMBL" id="CP060036">
    <property type="protein sequence ID" value="QOT73479.1"/>
    <property type="molecule type" value="Genomic_DNA"/>
</dbReference>
<evidence type="ECO:0000256" key="2">
    <source>
        <dbReference type="ARBA" id="ARBA00023125"/>
    </source>
</evidence>
<dbReference type="InterPro" id="IPR036388">
    <property type="entry name" value="WH-like_DNA-bd_sf"/>
</dbReference>
<evidence type="ECO:0000313" key="6">
    <source>
        <dbReference type="EMBL" id="GFZ97218.1"/>
    </source>
</evidence>
<reference evidence="5" key="4">
    <citation type="submission" date="2017-10" db="EMBL/GenBank/DDBJ databases">
        <title>Bioaugmenting a lab-scale membrane bioreactor with Sphingobium fuliginis OMI to degrade 4-tert-butylphenol.</title>
        <authorList>
            <person name="Takada K."/>
            <person name="Shiba T."/>
            <person name="Soda S."/>
            <person name="Inoue D."/>
            <person name="Miyake M."/>
            <person name="Eguchi M."/>
            <person name="Ike M."/>
        </authorList>
    </citation>
    <scope>NUCLEOTIDE SEQUENCE</scope>
    <source>
        <strain evidence="5">OMI</strain>
    </source>
</reference>
<reference evidence="5 8" key="1">
    <citation type="journal article" date="2013" name="Biodegradation">
        <title>Occurrence of 4-tert-butylphenol (4-t-BP) biodegradation in an aquatic sample caused by the presence of Spirodela polyrrhiza and isolation of a 4-t-BP-utilizing bacterium.</title>
        <authorList>
            <person name="Ogata Y."/>
            <person name="Toyama T."/>
            <person name="Yu N."/>
            <person name="Wang X."/>
            <person name="Sei K."/>
            <person name="Ike M."/>
        </authorList>
    </citation>
    <scope>NUCLEOTIDE SEQUENCE [LARGE SCALE GENOMIC DNA]</scope>
    <source>
        <strain evidence="5 8">OMI</strain>
    </source>
</reference>
<dbReference type="SMART" id="SM00421">
    <property type="entry name" value="HTH_LUXR"/>
    <property type="match status" value="1"/>
</dbReference>
<feature type="domain" description="HTH luxR-type" evidence="4">
    <location>
        <begin position="131"/>
        <end position="196"/>
    </location>
</feature>
<dbReference type="InterPro" id="IPR000792">
    <property type="entry name" value="Tscrpt_reg_LuxR_C"/>
</dbReference>
<proteinExistence type="predicted"/>
<sequence>MAEGSIADGESIFASWVDADPIPHAIIDRSLRLHWQNRAATALLQHSSELQEQDGRLFALQPENHARLKLFAAHAGSDASSSMVILPVADDYLILRGRPIGASGRGEQGEQIGIMFFSAKHFIDQSIVSGDVKDIYRLTNGEYKILSAMMSGMNAEQISGNLEISLETVRTHIRRIYSKTGVRSREALFAQLQPFKILA</sequence>
<accession>A0A292ZKZ1</accession>
<keyword evidence="10" id="KW-1185">Reference proteome</keyword>
<dbReference type="AlphaFoldDB" id="A0A292ZKZ1"/>
<dbReference type="GO" id="GO:0006355">
    <property type="term" value="P:regulation of DNA-templated transcription"/>
    <property type="evidence" value="ECO:0007669"/>
    <property type="project" value="InterPro"/>
</dbReference>
<dbReference type="Proteomes" id="UP000221538">
    <property type="component" value="Unassembled WGS sequence"/>
</dbReference>
<dbReference type="Proteomes" id="UP000593663">
    <property type="component" value="Chromosome 2"/>
</dbReference>
<evidence type="ECO:0000259" key="4">
    <source>
        <dbReference type="PROSITE" id="PS50043"/>
    </source>
</evidence>
<evidence type="ECO:0000256" key="3">
    <source>
        <dbReference type="ARBA" id="ARBA00023163"/>
    </source>
</evidence>
<reference evidence="5" key="5">
    <citation type="submission" date="2017-10" db="EMBL/GenBank/DDBJ databases">
        <authorList>
            <person name="Banno H."/>
            <person name="Chua N.-H."/>
        </authorList>
    </citation>
    <scope>NUCLEOTIDE SEQUENCE</scope>
    <source>
        <strain evidence="5">OMI</strain>
    </source>
</reference>
<evidence type="ECO:0000313" key="8">
    <source>
        <dbReference type="Proteomes" id="UP000221538"/>
    </source>
</evidence>
<dbReference type="RefSeq" id="WP_025549219.1">
    <property type="nucleotide sequence ID" value="NZ_BATN01000036.1"/>
</dbReference>
<dbReference type="EMBL" id="BEWI01000032">
    <property type="protein sequence ID" value="GAY23576.1"/>
    <property type="molecule type" value="Genomic_DNA"/>
</dbReference>
<dbReference type="PANTHER" id="PTHR44688:SF16">
    <property type="entry name" value="DNA-BINDING TRANSCRIPTIONAL ACTIVATOR DEVR_DOSR"/>
    <property type="match status" value="1"/>
</dbReference>
<dbReference type="SUPFAM" id="SSF46894">
    <property type="entry name" value="C-terminal effector domain of the bipartite response regulators"/>
    <property type="match status" value="1"/>
</dbReference>
<dbReference type="PROSITE" id="PS50043">
    <property type="entry name" value="HTH_LUXR_2"/>
    <property type="match status" value="1"/>
</dbReference>
<dbReference type="EMBL" id="BMDU01000006">
    <property type="protein sequence ID" value="GFZ97218.1"/>
    <property type="molecule type" value="Genomic_DNA"/>
</dbReference>
<dbReference type="Proteomes" id="UP000628109">
    <property type="component" value="Unassembled WGS sequence"/>
</dbReference>